<dbReference type="EMBL" id="BARJ01000007">
    <property type="protein sequence ID" value="GEM16797.1"/>
    <property type="molecule type" value="Genomic_DNA"/>
</dbReference>
<organism evidence="1 2">
    <name type="scientific">Gluconobacter oxydans NBRC 3293</name>
    <dbReference type="NCBI Taxonomy" id="1315969"/>
    <lineage>
        <taxon>Bacteria</taxon>
        <taxon>Pseudomonadati</taxon>
        <taxon>Pseudomonadota</taxon>
        <taxon>Alphaproteobacteria</taxon>
        <taxon>Acetobacterales</taxon>
        <taxon>Acetobacteraceae</taxon>
        <taxon>Gluconobacter</taxon>
    </lineage>
</organism>
<reference evidence="1 2" key="1">
    <citation type="submission" date="2013-04" db="EMBL/GenBank/DDBJ databases">
        <title>Gluconobacter oxydans NBRC 3293 whole genome sequence.</title>
        <authorList>
            <person name="Matsutani M."/>
            <person name="Yakushi T."/>
            <person name="Matsushita K."/>
        </authorList>
    </citation>
    <scope>NUCLEOTIDE SEQUENCE [LARGE SCALE GENOMIC DNA]</scope>
    <source>
        <strain evidence="1 2">NBRC 3293</strain>
    </source>
</reference>
<sequence>MTEKKDKPVFAYRVATAAIPRDLGPQIFDENPMPVSPLRIGNWKIGQDPAL</sequence>
<proteinExistence type="predicted"/>
<dbReference type="AlphaFoldDB" id="A0A829X1S3"/>
<evidence type="ECO:0000313" key="2">
    <source>
        <dbReference type="Proteomes" id="UP000484858"/>
    </source>
</evidence>
<name>A0A829X1S3_GLUOY</name>
<dbReference type="Proteomes" id="UP000484858">
    <property type="component" value="Unassembled WGS sequence"/>
</dbReference>
<comment type="caution">
    <text evidence="1">The sequence shown here is derived from an EMBL/GenBank/DDBJ whole genome shotgun (WGS) entry which is preliminary data.</text>
</comment>
<accession>A0A829X1S3</accession>
<evidence type="ECO:0000313" key="1">
    <source>
        <dbReference type="EMBL" id="GEM16797.1"/>
    </source>
</evidence>
<gene>
    <name evidence="1" type="ORF">NBRC3293_1294</name>
</gene>
<protein>
    <submittedName>
        <fullName evidence="1">Uncharacterized protein</fullName>
    </submittedName>
</protein>